<dbReference type="EMBL" id="HBUF01381414">
    <property type="protein sequence ID" value="CAG6730439.1"/>
    <property type="molecule type" value="Transcribed_RNA"/>
</dbReference>
<accession>A0A8D9DWF4</accession>
<evidence type="ECO:0000313" key="1">
    <source>
        <dbReference type="EMBL" id="CAG6730439.1"/>
    </source>
</evidence>
<reference evidence="1" key="1">
    <citation type="submission" date="2021-05" db="EMBL/GenBank/DDBJ databases">
        <authorList>
            <person name="Alioto T."/>
            <person name="Alioto T."/>
            <person name="Gomez Garrido J."/>
        </authorList>
    </citation>
    <scope>NUCLEOTIDE SEQUENCE</scope>
</reference>
<dbReference type="AlphaFoldDB" id="A0A8D9DWF4"/>
<name>A0A8D9DWF4_9HEMI</name>
<dbReference type="EMBL" id="HBUF01231499">
    <property type="protein sequence ID" value="CAG6673596.1"/>
    <property type="molecule type" value="Transcribed_RNA"/>
</dbReference>
<protein>
    <submittedName>
        <fullName evidence="1">Uncharacterized protein</fullName>
    </submittedName>
</protein>
<proteinExistence type="predicted"/>
<organism evidence="1">
    <name type="scientific">Cacopsylla melanoneura</name>
    <dbReference type="NCBI Taxonomy" id="428564"/>
    <lineage>
        <taxon>Eukaryota</taxon>
        <taxon>Metazoa</taxon>
        <taxon>Ecdysozoa</taxon>
        <taxon>Arthropoda</taxon>
        <taxon>Hexapoda</taxon>
        <taxon>Insecta</taxon>
        <taxon>Pterygota</taxon>
        <taxon>Neoptera</taxon>
        <taxon>Paraneoptera</taxon>
        <taxon>Hemiptera</taxon>
        <taxon>Sternorrhyncha</taxon>
        <taxon>Psylloidea</taxon>
        <taxon>Psyllidae</taxon>
        <taxon>Psyllinae</taxon>
        <taxon>Cacopsylla</taxon>
    </lineage>
</organism>
<sequence length="105" mass="11954">MKKKVLACGQFPTYRQSIVPGSNRMARQVLAGLERGVLMSNRYNNVVWSVTRIWMMRIVIREAEMMIGSRSFPDPGVQSMMIPTRSRLAAKKILPQIIHLTTPPL</sequence>